<dbReference type="AlphaFoldDB" id="A0A9P6SRV6"/>
<dbReference type="SUPFAM" id="SSF52151">
    <property type="entry name" value="FabD/lysophospholipase-like"/>
    <property type="match status" value="1"/>
</dbReference>
<dbReference type="Gene3D" id="1.20.1050.120">
    <property type="match status" value="1"/>
</dbReference>
<dbReference type="Pfam" id="PF16073">
    <property type="entry name" value="SAT"/>
    <property type="match status" value="1"/>
</dbReference>
<feature type="domain" description="Fatty acid synthase subunit beta N-terminal" evidence="4">
    <location>
        <begin position="4"/>
        <end position="52"/>
    </location>
</feature>
<dbReference type="OrthoDB" id="4251012at2759"/>
<dbReference type="EMBL" id="JAAAHW010001384">
    <property type="protein sequence ID" value="KAF9995284.1"/>
    <property type="molecule type" value="Genomic_DNA"/>
</dbReference>
<dbReference type="Gene3D" id="6.20.240.10">
    <property type="match status" value="1"/>
</dbReference>
<accession>A0A9P6SRV6</accession>
<dbReference type="FunFam" id="3.40.366.10:FF:000006">
    <property type="entry name" value="Fatty acid synthase beta subunit dehydratase"/>
    <property type="match status" value="1"/>
</dbReference>
<dbReference type="GO" id="GO:0004318">
    <property type="term" value="F:enoyl-[acyl-carrier-protein] reductase (NADH) activity"/>
    <property type="evidence" value="ECO:0007669"/>
    <property type="project" value="InterPro"/>
</dbReference>
<evidence type="ECO:0000259" key="4">
    <source>
        <dbReference type="Pfam" id="PF17828"/>
    </source>
</evidence>
<dbReference type="GO" id="GO:0005835">
    <property type="term" value="C:fatty acid synthase complex"/>
    <property type="evidence" value="ECO:0007669"/>
    <property type="project" value="InterPro"/>
</dbReference>
<keyword evidence="1" id="KW-0808">Transferase</keyword>
<feature type="non-terminal residue" evidence="5">
    <location>
        <position position="1"/>
    </location>
</feature>
<dbReference type="InterPro" id="IPR016035">
    <property type="entry name" value="Acyl_Trfase/lysoPLipase"/>
</dbReference>
<evidence type="ECO:0000256" key="1">
    <source>
        <dbReference type="ARBA" id="ARBA00022679"/>
    </source>
</evidence>
<dbReference type="Pfam" id="PF08354">
    <property type="entry name" value="Fas1-AflB-like_hel"/>
    <property type="match status" value="1"/>
</dbReference>
<gene>
    <name evidence="5" type="primary">FAS1_1</name>
    <name evidence="5" type="ORF">BGZ65_009071</name>
</gene>
<feature type="non-terminal residue" evidence="5">
    <location>
        <position position="690"/>
    </location>
</feature>
<dbReference type="InterPro" id="IPR013565">
    <property type="entry name" value="Fas1/AflB-like_central"/>
</dbReference>
<feature type="domain" description="Fatty acid synthase beta subunit AflB /Fas1-like central" evidence="2">
    <location>
        <begin position="655"/>
        <end position="690"/>
    </location>
</feature>
<dbReference type="GO" id="GO:0004312">
    <property type="term" value="F:fatty acid synthase activity"/>
    <property type="evidence" value="ECO:0007669"/>
    <property type="project" value="InterPro"/>
</dbReference>
<proteinExistence type="predicted"/>
<dbReference type="InterPro" id="IPR013785">
    <property type="entry name" value="Aldolase_TIM"/>
</dbReference>
<evidence type="ECO:0000259" key="3">
    <source>
        <dbReference type="Pfam" id="PF16073"/>
    </source>
</evidence>
<dbReference type="InterPro" id="IPR041099">
    <property type="entry name" value="FAS1_N"/>
</dbReference>
<dbReference type="Gene3D" id="3.20.20.70">
    <property type="entry name" value="Aldolase class I"/>
    <property type="match status" value="1"/>
</dbReference>
<evidence type="ECO:0000259" key="2">
    <source>
        <dbReference type="Pfam" id="PF08354"/>
    </source>
</evidence>
<dbReference type="InterPro" id="IPR001227">
    <property type="entry name" value="Ac_transferase_dom_sf"/>
</dbReference>
<organism evidence="5 6">
    <name type="scientific">Modicella reniformis</name>
    <dbReference type="NCBI Taxonomy" id="1440133"/>
    <lineage>
        <taxon>Eukaryota</taxon>
        <taxon>Fungi</taxon>
        <taxon>Fungi incertae sedis</taxon>
        <taxon>Mucoromycota</taxon>
        <taxon>Mortierellomycotina</taxon>
        <taxon>Mortierellomycetes</taxon>
        <taxon>Mortierellales</taxon>
        <taxon>Mortierellaceae</taxon>
        <taxon>Modicella</taxon>
    </lineage>
</organism>
<protein>
    <submittedName>
        <fullName evidence="5">Beta subunit of fatty acid synthetase</fullName>
    </submittedName>
</protein>
<dbReference type="InterPro" id="IPR032088">
    <property type="entry name" value="SAT"/>
</dbReference>
<dbReference type="Gene3D" id="3.40.366.10">
    <property type="entry name" value="Malonyl-Coenzyme A Acyl Carrier Protein, domain 2"/>
    <property type="match status" value="2"/>
</dbReference>
<keyword evidence="6" id="KW-1185">Reference proteome</keyword>
<evidence type="ECO:0000313" key="6">
    <source>
        <dbReference type="Proteomes" id="UP000749646"/>
    </source>
</evidence>
<dbReference type="Pfam" id="PF17828">
    <property type="entry name" value="FAS_N"/>
    <property type="match status" value="1"/>
</dbReference>
<dbReference type="PANTHER" id="PTHR10982">
    <property type="entry name" value="MALONYL COA-ACYL CARRIER PROTEIN TRANSACYLASE"/>
    <property type="match status" value="1"/>
</dbReference>
<dbReference type="InterPro" id="IPR003965">
    <property type="entry name" value="Fatty_acid_synthase"/>
</dbReference>
<evidence type="ECO:0000313" key="5">
    <source>
        <dbReference type="EMBL" id="KAF9995284.1"/>
    </source>
</evidence>
<dbReference type="InterPro" id="IPR050830">
    <property type="entry name" value="Fungal_FAS"/>
</dbReference>
<feature type="domain" description="Starter acyltransferase (SAT)" evidence="3">
    <location>
        <begin position="86"/>
        <end position="338"/>
    </location>
</feature>
<dbReference type="PRINTS" id="PR01483">
    <property type="entry name" value="FASYNTHASE"/>
</dbReference>
<reference evidence="5" key="1">
    <citation type="journal article" date="2020" name="Fungal Divers.">
        <title>Resolving the Mortierellaceae phylogeny through synthesis of multi-gene phylogenetics and phylogenomics.</title>
        <authorList>
            <person name="Vandepol N."/>
            <person name="Liber J."/>
            <person name="Desiro A."/>
            <person name="Na H."/>
            <person name="Kennedy M."/>
            <person name="Barry K."/>
            <person name="Grigoriev I.V."/>
            <person name="Miller A.N."/>
            <person name="O'Donnell K."/>
            <person name="Stajich J.E."/>
            <person name="Bonito G."/>
        </authorList>
    </citation>
    <scope>NUCLEOTIDE SEQUENCE</scope>
    <source>
        <strain evidence="5">MES-2147</strain>
    </source>
</reference>
<sequence length="690" mass="75446">NDPSLQFIPVLKTVFLFFVSKYVKGNDIHAVTRVLAKDTRVVIINAFFSALVFLRSTDTLCAGEYTQSTSALFVAARDGRAKVFAVFGGQGNIEDYFEELADIYTTYTTLVQDYVEDMAAVLREHARSDEASVFHSKGLDVMGWLRNPDSKPDVAYLLSAPVSLPLIGLVQLMHYYVMLKVLNQTPAQVRDVIGGSTGHSQGIISSVVISSSATFEDFFTNSRKALGLLFWIGTRAQEIYPQTTLNPAILQDSLSNNEGNPTPMLVVNSLRGSEVLKYVDATNRHLPEDRKIKIALINGPRSVICTGPPQSLYGLNLALRKLKAPTGLEQGRIPFSQRKIKFSSRFLPITAPFHSPYLDGVAALVEQDIARDDLAFDHTLMTIPVFSTDDGKNIAQSSNVTMELVHQICSLPVHWEKATATAGLTHVIDFGPGGTSGVGSFTARNKDGTGVQVIYAGASEGINRELSYKPDLFDANPASLRYAPNWAKEFQPKLVRSVNGDIHIDTRMSRLLSKPPLMVAGMTPSTVSEVFVSAVMNAGYHIELAGGGHYNETDVRSKVKKIMQLTTPGAGITLNTLFINVRQWGFQAPLVPKLRREGLPMEGFCCAAGVPSLEVANEFITDMASAGIRHISFKPGSVESIRQVLAIAAAHPEMPIVLQWTGGRAGGHHSFEDFHQPILETYSAVRRHPN</sequence>
<dbReference type="PANTHER" id="PTHR10982:SF21">
    <property type="entry name" value="FATTY ACID SYNTHASE SUBUNIT BETA"/>
    <property type="match status" value="1"/>
</dbReference>
<comment type="caution">
    <text evidence="5">The sequence shown here is derived from an EMBL/GenBank/DDBJ whole genome shotgun (WGS) entry which is preliminary data.</text>
</comment>
<dbReference type="Proteomes" id="UP000749646">
    <property type="component" value="Unassembled WGS sequence"/>
</dbReference>
<name>A0A9P6SRV6_9FUNG</name>
<dbReference type="GO" id="GO:0006633">
    <property type="term" value="P:fatty acid biosynthetic process"/>
    <property type="evidence" value="ECO:0007669"/>
    <property type="project" value="InterPro"/>
</dbReference>